<dbReference type="AlphaFoldDB" id="A0A836BPN2"/>
<evidence type="ECO:0000256" key="1">
    <source>
        <dbReference type="SAM" id="MobiDB-lite"/>
    </source>
</evidence>
<dbReference type="OrthoDB" id="563597at2759"/>
<comment type="caution">
    <text evidence="2">The sequence shown here is derived from an EMBL/GenBank/DDBJ whole genome shotgun (WGS) entry which is preliminary data.</text>
</comment>
<evidence type="ECO:0000313" key="3">
    <source>
        <dbReference type="Proteomes" id="UP000612055"/>
    </source>
</evidence>
<reference evidence="2" key="1">
    <citation type="journal article" date="2020" name="bioRxiv">
        <title>Comparative genomics of Chlamydomonas.</title>
        <authorList>
            <person name="Craig R.J."/>
            <person name="Hasan A.R."/>
            <person name="Ness R.W."/>
            <person name="Keightley P.D."/>
        </authorList>
    </citation>
    <scope>NUCLEOTIDE SEQUENCE</scope>
    <source>
        <strain evidence="2">CCAP 11/70</strain>
    </source>
</reference>
<dbReference type="Proteomes" id="UP000612055">
    <property type="component" value="Unassembled WGS sequence"/>
</dbReference>
<dbReference type="EMBL" id="JAEHOE010000153">
    <property type="protein sequence ID" value="KAG2484270.1"/>
    <property type="molecule type" value="Genomic_DNA"/>
</dbReference>
<sequence>MPPRAAAARRTGPSAEDRARDKALRALKDAGNLALGLARGGSAANLTVTQVADATDAVRHFAASTSAWTEVGEEGLAGIAALFALALRRSGIQAEGISDSLRVAYVSLRHELALAFEELRCDSPTNTSTTPPPLLPLLKARLLCAALLKGGLCAAYAALANASASALLPQRPHPSRRSLQAAKDLLEELDIVLCWVCRVCASNRTASNRYTGPNARASVHFDIAVTSTFNESPVWEHWARLILAVAGCEGSEDTAAAETDRLGSTLSAMQKQASSQIWRPPVEPCLPYLLTSHLVALAAALDGGPTYGLPLEAASAGGAGPSTSAAPVPGSVLPLASKDGKLLQTGAGRGPGSAPASIELPLQALQAWEAALGNESEVLGRGTRGNTYDPLPEPFRPPPPPPPTLYTVREFARGACAAALQQAEAREAAVGAREGEDAALVETLFETCEEEVAGCSRMQAALERCEVIFDWAAAFEVGMRLAGAAAVQLCRMGVFAEGEASLRSLHAPSAWRPAQGPAQPQPPAARLPAHRLPAALLLEADAVTLGLRGLRLARKALAVPQKVYDPPRGYEGPAPAWLRRRLVAWWRAALAWGQQGLPAGWDRTWDLYVVGYSSWRESLPARPCPDVAAALSAGFVPAIERRLRHPTAFVARPSLCAGLPSMPDLLSAWSEVLAFSDQPRALAFVASAGKRLQLFAQDMAKAQTSPGLEKALEVLDMSDSFACIFTPGGGLPLALVRYPGASALPEGWPVVTSAVAARLLLPLASILFFAIPKVLPLPAKPDESPTTACFKLFRLAVVLLSWVPTLVAARFPPVAAAGAPQGPDAGGTAAAAAAGSVGAGVPAAGADAGGPAADAGAPGRADGDVGWGRILFSEVCVLDMLGKALALLPASKRVVEFDHRQTLEAALWALVSRAPVKLAEELASNEGWEAQKPSAKGAIPLLTRRSLRRALGPGGPLPAPELLAAVERACDRAAAGAGAAAGGGSGPSGSAAAGGSSGGGGVDVGVLPEEVRRYAAAPSLLLPHQQAEALLPGCAHAHCTNLEGPSEAALPCEEGRTFGLVSLSNPNGPLRFCSPHCVQAALRVYHRRALELDDLD</sequence>
<feature type="region of interest" description="Disordered" evidence="1">
    <location>
        <begin position="977"/>
        <end position="999"/>
    </location>
</feature>
<evidence type="ECO:0000313" key="2">
    <source>
        <dbReference type="EMBL" id="KAG2484270.1"/>
    </source>
</evidence>
<gene>
    <name evidence="2" type="ORF">HYH03_016914</name>
</gene>
<protein>
    <submittedName>
        <fullName evidence="2">Uncharacterized protein</fullName>
    </submittedName>
</protein>
<accession>A0A836BPN2</accession>
<keyword evidence="3" id="KW-1185">Reference proteome</keyword>
<proteinExistence type="predicted"/>
<name>A0A836BPN2_9CHLO</name>
<organism evidence="2 3">
    <name type="scientific">Edaphochlamys debaryana</name>
    <dbReference type="NCBI Taxonomy" id="47281"/>
    <lineage>
        <taxon>Eukaryota</taxon>
        <taxon>Viridiplantae</taxon>
        <taxon>Chlorophyta</taxon>
        <taxon>core chlorophytes</taxon>
        <taxon>Chlorophyceae</taxon>
        <taxon>CS clade</taxon>
        <taxon>Chlamydomonadales</taxon>
        <taxon>Chlamydomonadales incertae sedis</taxon>
        <taxon>Edaphochlamys</taxon>
    </lineage>
</organism>